<gene>
    <name evidence="1" type="ORF">S03H2_66507</name>
</gene>
<feature type="non-terminal residue" evidence="1">
    <location>
        <position position="75"/>
    </location>
</feature>
<comment type="caution">
    <text evidence="1">The sequence shown here is derived from an EMBL/GenBank/DDBJ whole genome shotgun (WGS) entry which is preliminary data.</text>
</comment>
<dbReference type="EMBL" id="BARU01043434">
    <property type="protein sequence ID" value="GAH81286.1"/>
    <property type="molecule type" value="Genomic_DNA"/>
</dbReference>
<dbReference type="AlphaFoldDB" id="X1IFU3"/>
<proteinExistence type="predicted"/>
<protein>
    <submittedName>
        <fullName evidence="1">Uncharacterized protein</fullName>
    </submittedName>
</protein>
<sequence>MVFNLEIKDIPYDLKIESVKLGELFPKLILELEIKSPSDFLILESNANLLFKKKGSNESIEVYCEPYENYIGSST</sequence>
<evidence type="ECO:0000313" key="1">
    <source>
        <dbReference type="EMBL" id="GAH81286.1"/>
    </source>
</evidence>
<accession>X1IFU3</accession>
<name>X1IFU3_9ZZZZ</name>
<reference evidence="1" key="1">
    <citation type="journal article" date="2014" name="Front. Microbiol.">
        <title>High frequency of phylogenetically diverse reductive dehalogenase-homologous genes in deep subseafloor sedimentary metagenomes.</title>
        <authorList>
            <person name="Kawai M."/>
            <person name="Futagami T."/>
            <person name="Toyoda A."/>
            <person name="Takaki Y."/>
            <person name="Nishi S."/>
            <person name="Hori S."/>
            <person name="Arai W."/>
            <person name="Tsubouchi T."/>
            <person name="Morono Y."/>
            <person name="Uchiyama I."/>
            <person name="Ito T."/>
            <person name="Fujiyama A."/>
            <person name="Inagaki F."/>
            <person name="Takami H."/>
        </authorList>
    </citation>
    <scope>NUCLEOTIDE SEQUENCE</scope>
    <source>
        <strain evidence="1">Expedition CK06-06</strain>
    </source>
</reference>
<organism evidence="1">
    <name type="scientific">marine sediment metagenome</name>
    <dbReference type="NCBI Taxonomy" id="412755"/>
    <lineage>
        <taxon>unclassified sequences</taxon>
        <taxon>metagenomes</taxon>
        <taxon>ecological metagenomes</taxon>
    </lineage>
</organism>